<keyword evidence="3" id="KW-1185">Reference proteome</keyword>
<evidence type="ECO:0000256" key="1">
    <source>
        <dbReference type="SAM" id="MobiDB-lite"/>
    </source>
</evidence>
<proteinExistence type="predicted"/>
<dbReference type="Proteomes" id="UP000325577">
    <property type="component" value="Linkage Group LG18"/>
</dbReference>
<name>A0A5J5AYJ5_9ASTE</name>
<reference evidence="2 3" key="1">
    <citation type="submission" date="2019-09" db="EMBL/GenBank/DDBJ databases">
        <title>A chromosome-level genome assembly of the Chinese tupelo Nyssa sinensis.</title>
        <authorList>
            <person name="Yang X."/>
            <person name="Kang M."/>
            <person name="Yang Y."/>
            <person name="Xiong H."/>
            <person name="Wang M."/>
            <person name="Zhang Z."/>
            <person name="Wang Z."/>
            <person name="Wu H."/>
            <person name="Ma T."/>
            <person name="Liu J."/>
            <person name="Xi Z."/>
        </authorList>
    </citation>
    <scope>NUCLEOTIDE SEQUENCE [LARGE SCALE GENOMIC DNA]</scope>
    <source>
        <strain evidence="2">J267</strain>
        <tissue evidence="2">Leaf</tissue>
    </source>
</reference>
<protein>
    <submittedName>
        <fullName evidence="2">Uncharacterized protein</fullName>
    </submittedName>
</protein>
<evidence type="ECO:0000313" key="3">
    <source>
        <dbReference type="Proteomes" id="UP000325577"/>
    </source>
</evidence>
<feature type="region of interest" description="Disordered" evidence="1">
    <location>
        <begin position="70"/>
        <end position="110"/>
    </location>
</feature>
<gene>
    <name evidence="2" type="ORF">F0562_032074</name>
</gene>
<sequence length="110" mass="11925">MVIAAEEPRLLRRRGIKAAFFPLGSYIGSKSRSCYLPVPVSCTQGNASSQSGNDIHKVKRLKEVMLRVISTRARQQRSPADANKDGSDGIQVVPADKFDGGSDRGVARSH</sequence>
<dbReference type="EMBL" id="CM018041">
    <property type="protein sequence ID" value="KAA8534557.1"/>
    <property type="molecule type" value="Genomic_DNA"/>
</dbReference>
<dbReference type="AlphaFoldDB" id="A0A5J5AYJ5"/>
<evidence type="ECO:0000313" key="2">
    <source>
        <dbReference type="EMBL" id="KAA8534557.1"/>
    </source>
</evidence>
<organism evidence="2 3">
    <name type="scientific">Nyssa sinensis</name>
    <dbReference type="NCBI Taxonomy" id="561372"/>
    <lineage>
        <taxon>Eukaryota</taxon>
        <taxon>Viridiplantae</taxon>
        <taxon>Streptophyta</taxon>
        <taxon>Embryophyta</taxon>
        <taxon>Tracheophyta</taxon>
        <taxon>Spermatophyta</taxon>
        <taxon>Magnoliopsida</taxon>
        <taxon>eudicotyledons</taxon>
        <taxon>Gunneridae</taxon>
        <taxon>Pentapetalae</taxon>
        <taxon>asterids</taxon>
        <taxon>Cornales</taxon>
        <taxon>Nyssaceae</taxon>
        <taxon>Nyssa</taxon>
    </lineage>
</organism>
<feature type="compositionally biased region" description="Basic and acidic residues" evidence="1">
    <location>
        <begin position="96"/>
        <end position="110"/>
    </location>
</feature>
<accession>A0A5J5AYJ5</accession>